<evidence type="ECO:0000256" key="4">
    <source>
        <dbReference type="SAM" id="Phobius"/>
    </source>
</evidence>
<evidence type="ECO:0000256" key="3">
    <source>
        <dbReference type="PROSITE-ProRule" id="PRU00284"/>
    </source>
</evidence>
<dbReference type="Proteomes" id="UP001462640">
    <property type="component" value="Unassembled WGS sequence"/>
</dbReference>
<dbReference type="PANTHER" id="PTHR43531:SF14">
    <property type="entry name" value="METHYL-ACCEPTING CHEMOTAXIS PROTEIN I-RELATED"/>
    <property type="match status" value="1"/>
</dbReference>
<proteinExistence type="inferred from homology"/>
<feature type="transmembrane region" description="Helical" evidence="4">
    <location>
        <begin position="186"/>
        <end position="205"/>
    </location>
</feature>
<evidence type="ECO:0000313" key="8">
    <source>
        <dbReference type="Proteomes" id="UP001462640"/>
    </source>
</evidence>
<accession>A0ABV0G8T4</accession>
<feature type="domain" description="Methyl-accepting transducer" evidence="5">
    <location>
        <begin position="266"/>
        <end position="495"/>
    </location>
</feature>
<dbReference type="InterPro" id="IPR004090">
    <property type="entry name" value="Chemotax_Me-accpt_rcpt"/>
</dbReference>
<dbReference type="EMBL" id="JBDPZC010000001">
    <property type="protein sequence ID" value="MEO3711450.1"/>
    <property type="molecule type" value="Genomic_DNA"/>
</dbReference>
<comment type="caution">
    <text evidence="7">The sequence shown here is derived from an EMBL/GenBank/DDBJ whole genome shotgun (WGS) entry which is preliminary data.</text>
</comment>
<feature type="domain" description="HAMP" evidence="6">
    <location>
        <begin position="209"/>
        <end position="261"/>
    </location>
</feature>
<dbReference type="Gene3D" id="1.10.287.950">
    <property type="entry name" value="Methyl-accepting chemotaxis protein"/>
    <property type="match status" value="1"/>
</dbReference>
<dbReference type="InterPro" id="IPR051310">
    <property type="entry name" value="MCP_chemotaxis"/>
</dbReference>
<dbReference type="Pfam" id="PF00672">
    <property type="entry name" value="HAMP"/>
    <property type="match status" value="1"/>
</dbReference>
<dbReference type="InterPro" id="IPR003660">
    <property type="entry name" value="HAMP_dom"/>
</dbReference>
<dbReference type="InterPro" id="IPR024478">
    <property type="entry name" value="HlyB_4HB_MCP"/>
</dbReference>
<dbReference type="InterPro" id="IPR004089">
    <property type="entry name" value="MCPsignal_dom"/>
</dbReference>
<dbReference type="Pfam" id="PF00015">
    <property type="entry name" value="MCPsignal"/>
    <property type="match status" value="1"/>
</dbReference>
<keyword evidence="3" id="KW-0807">Transducer</keyword>
<keyword evidence="4" id="KW-1133">Transmembrane helix</keyword>
<keyword evidence="4" id="KW-0812">Transmembrane</keyword>
<dbReference type="SMART" id="SM00283">
    <property type="entry name" value="MA"/>
    <property type="match status" value="1"/>
</dbReference>
<protein>
    <submittedName>
        <fullName evidence="7">Methyl-accepting chemotaxis protein</fullName>
    </submittedName>
</protein>
<dbReference type="PANTHER" id="PTHR43531">
    <property type="entry name" value="PROTEIN ICFG"/>
    <property type="match status" value="1"/>
</dbReference>
<keyword evidence="1" id="KW-0488">Methylation</keyword>
<dbReference type="PROSITE" id="PS50885">
    <property type="entry name" value="HAMP"/>
    <property type="match status" value="1"/>
</dbReference>
<evidence type="ECO:0000256" key="1">
    <source>
        <dbReference type="ARBA" id="ARBA00022481"/>
    </source>
</evidence>
<dbReference type="PROSITE" id="PS50111">
    <property type="entry name" value="CHEMOTAXIS_TRANSDUC_2"/>
    <property type="match status" value="1"/>
</dbReference>
<evidence type="ECO:0000259" key="5">
    <source>
        <dbReference type="PROSITE" id="PS50111"/>
    </source>
</evidence>
<sequence>MQFSSIKSRLILFSVLLIVLLGISGGWSLYALGRVNDSMQTVYQDRVVPLKQLKEVSDAYAVNIVDTTHKVRAGTVEMGAALRLLDEAERDIAKYWGEYIATKIEGNEAVLLAKAKPLKGAAEAAAAKLRGILGKQDREALEAFATKEMYPAIDPFTGAVSELVDEQLKVAEQEYQLSQATYHRSVMIVLLIFAVALVAALVLAWRTVAAIMRPLGEALRLAGAIRERDLSQRSDLQERNEIGQLLQAMREMQQGLVETVQQIHHSAGTVSGASSEISQASHDLSARTEVQASALEQTAASMDQMAAAVKNNAASAEQANALAHEASGTAERSGEAVGRVVSTMDQINSSSKKIADIIGVIDGIAFQTNILALNAAVEAARAGEQGRGFAVVAGEVRTLAQRSAQAAREIKALIGESVAQVESGAVVAAEAGRTMGELVEQVQQVTAMLGNISTATREQSAGIAQVNVAITQLDHNTQQNAAMVEESTAAAASLAQQAQALAGIVGSFRLS</sequence>
<reference evidence="7 8" key="1">
    <citation type="submission" date="2024-05" db="EMBL/GenBank/DDBJ databases">
        <title>Roseateles sp. 2.12 16S ribosomal RNA gene Genome sequencing and assembly.</title>
        <authorList>
            <person name="Woo H."/>
        </authorList>
    </citation>
    <scope>NUCLEOTIDE SEQUENCE [LARGE SCALE GENOMIC DNA]</scope>
    <source>
        <strain evidence="7 8">2.12</strain>
    </source>
</reference>
<dbReference type="RefSeq" id="WP_347605219.1">
    <property type="nucleotide sequence ID" value="NZ_JBDPZC010000001.1"/>
</dbReference>
<keyword evidence="8" id="KW-1185">Reference proteome</keyword>
<dbReference type="CDD" id="cd11386">
    <property type="entry name" value="MCP_signal"/>
    <property type="match status" value="1"/>
</dbReference>
<dbReference type="CDD" id="cd06225">
    <property type="entry name" value="HAMP"/>
    <property type="match status" value="1"/>
</dbReference>
<evidence type="ECO:0000313" key="7">
    <source>
        <dbReference type="EMBL" id="MEO3711450.1"/>
    </source>
</evidence>
<dbReference type="SMART" id="SM00304">
    <property type="entry name" value="HAMP"/>
    <property type="match status" value="2"/>
</dbReference>
<evidence type="ECO:0000256" key="2">
    <source>
        <dbReference type="ARBA" id="ARBA00029447"/>
    </source>
</evidence>
<name>A0ABV0G8T4_9BURK</name>
<gene>
    <name evidence="7" type="ORF">ABDJ40_01575</name>
</gene>
<comment type="similarity">
    <text evidence="2">Belongs to the methyl-accepting chemotaxis (MCP) protein family.</text>
</comment>
<keyword evidence="4" id="KW-0472">Membrane</keyword>
<dbReference type="SUPFAM" id="SSF58104">
    <property type="entry name" value="Methyl-accepting chemotaxis protein (MCP) signaling domain"/>
    <property type="match status" value="1"/>
</dbReference>
<organism evidence="7 8">
    <name type="scientific">Roseateles flavus</name>
    <dbReference type="NCBI Taxonomy" id="3149041"/>
    <lineage>
        <taxon>Bacteria</taxon>
        <taxon>Pseudomonadati</taxon>
        <taxon>Pseudomonadota</taxon>
        <taxon>Betaproteobacteria</taxon>
        <taxon>Burkholderiales</taxon>
        <taxon>Sphaerotilaceae</taxon>
        <taxon>Roseateles</taxon>
    </lineage>
</organism>
<dbReference type="Pfam" id="PF12729">
    <property type="entry name" value="4HB_MCP_1"/>
    <property type="match status" value="1"/>
</dbReference>
<dbReference type="PRINTS" id="PR00260">
    <property type="entry name" value="CHEMTRNSDUCR"/>
</dbReference>
<evidence type="ECO:0000259" key="6">
    <source>
        <dbReference type="PROSITE" id="PS50885"/>
    </source>
</evidence>